<evidence type="ECO:0000259" key="1">
    <source>
        <dbReference type="Pfam" id="PF12697"/>
    </source>
</evidence>
<organism evidence="2 3">
    <name type="scientific">Lichtheimia corymbifera JMRC:FSU:9682</name>
    <dbReference type="NCBI Taxonomy" id="1263082"/>
    <lineage>
        <taxon>Eukaryota</taxon>
        <taxon>Fungi</taxon>
        <taxon>Fungi incertae sedis</taxon>
        <taxon>Mucoromycota</taxon>
        <taxon>Mucoromycotina</taxon>
        <taxon>Mucoromycetes</taxon>
        <taxon>Mucorales</taxon>
        <taxon>Lichtheimiaceae</taxon>
        <taxon>Lichtheimia</taxon>
    </lineage>
</organism>
<evidence type="ECO:0000313" key="3">
    <source>
        <dbReference type="Proteomes" id="UP000027586"/>
    </source>
</evidence>
<evidence type="ECO:0000313" key="2">
    <source>
        <dbReference type="EMBL" id="CDH50862.1"/>
    </source>
</evidence>
<reference evidence="2" key="1">
    <citation type="submission" date="2013-08" db="EMBL/GenBank/DDBJ databases">
        <title>Gene expansion shapes genome architecture in the human pathogen Lichtheimia corymbifera: an evolutionary genomics analysis in the ancient terrestrial Mucorales (Mucoromycotina).</title>
        <authorList>
            <person name="Schwartze V.U."/>
            <person name="Winter S."/>
            <person name="Shelest E."/>
            <person name="Marcet-Houben M."/>
            <person name="Horn F."/>
            <person name="Wehner S."/>
            <person name="Hoffmann K."/>
            <person name="Riege K."/>
            <person name="Sammeth M."/>
            <person name="Nowrousian M."/>
            <person name="Valiante V."/>
            <person name="Linde J."/>
            <person name="Jacobsen I.D."/>
            <person name="Marz M."/>
            <person name="Brakhage A.A."/>
            <person name="Gabaldon T."/>
            <person name="Bocker S."/>
            <person name="Voigt K."/>
        </authorList>
    </citation>
    <scope>NUCLEOTIDE SEQUENCE [LARGE SCALE GENOMIC DNA]</scope>
    <source>
        <strain evidence="2">FSU 9682</strain>
    </source>
</reference>
<dbReference type="EMBL" id="CBTN010000008">
    <property type="protein sequence ID" value="CDH50862.1"/>
    <property type="molecule type" value="Genomic_DNA"/>
</dbReference>
<proteinExistence type="predicted"/>
<dbReference type="Proteomes" id="UP000027586">
    <property type="component" value="Unassembled WGS sequence"/>
</dbReference>
<comment type="caution">
    <text evidence="2">The sequence shown here is derived from an EMBL/GenBank/DDBJ whole genome shotgun (WGS) entry which is preliminary data.</text>
</comment>
<dbReference type="GO" id="GO:0003824">
    <property type="term" value="F:catalytic activity"/>
    <property type="evidence" value="ECO:0007669"/>
    <property type="project" value="InterPro"/>
</dbReference>
<dbReference type="SUPFAM" id="SSF53474">
    <property type="entry name" value="alpha/beta-Hydrolases"/>
    <property type="match status" value="1"/>
</dbReference>
<dbReference type="InterPro" id="IPR000073">
    <property type="entry name" value="AB_hydrolase_1"/>
</dbReference>
<dbReference type="VEuPathDB" id="FungiDB:LCOR_02548.1"/>
<sequence length="313" mass="34140">MNRHIIPVTKDSSGETLPLFIYFGGSLDKDHPSSSSLVILLHGAGGDHYHFDSVVPKLINAGYAVLTLDLRGHGESQVKGDGDDMHVSFESMANDLDAVLQWLNKDKFGGATNSAPTRVFVGGLSMGGMLAQVCAHHKKARWLQLGYDIAGVIAIACPSVNMIWPRISWMDVYRGISTMDPNVMQAARKAIISSAVEENGRKETARAMDLISDVTLFQSLRSCADALSPPPLPCCTPKDPIPPQFDTNPLKLPLLLVTGSQDEHTVKVMHAWQQLNEQHQIDSQFKMMDHAGHMVPLDAGTHLADAILKFLAQ</sequence>
<dbReference type="InterPro" id="IPR029058">
    <property type="entry name" value="AB_hydrolase_fold"/>
</dbReference>
<dbReference type="OrthoDB" id="408373at2759"/>
<dbReference type="PRINTS" id="PR00412">
    <property type="entry name" value="EPOXHYDRLASE"/>
</dbReference>
<dbReference type="Pfam" id="PF12697">
    <property type="entry name" value="Abhydrolase_6"/>
    <property type="match status" value="1"/>
</dbReference>
<protein>
    <recommendedName>
        <fullName evidence="1">AB hydrolase-1 domain-containing protein</fullName>
    </recommendedName>
</protein>
<gene>
    <name evidence="2" type="ORF">LCOR_02548.1</name>
</gene>
<dbReference type="PANTHER" id="PTHR43194">
    <property type="entry name" value="HYDROLASE ALPHA/BETA FOLD FAMILY"/>
    <property type="match status" value="1"/>
</dbReference>
<keyword evidence="3" id="KW-1185">Reference proteome</keyword>
<dbReference type="Gene3D" id="3.40.50.1820">
    <property type="entry name" value="alpha/beta hydrolase"/>
    <property type="match status" value="1"/>
</dbReference>
<dbReference type="AlphaFoldDB" id="A0A068RMK3"/>
<name>A0A068RMK3_9FUNG</name>
<accession>A0A068RMK3</accession>
<dbReference type="InterPro" id="IPR050228">
    <property type="entry name" value="Carboxylesterase_BioH"/>
</dbReference>
<feature type="domain" description="AB hydrolase-1" evidence="1">
    <location>
        <begin position="38"/>
        <end position="298"/>
    </location>
</feature>
<dbReference type="InterPro" id="IPR000639">
    <property type="entry name" value="Epox_hydrolase-like"/>
</dbReference>
<dbReference type="PANTHER" id="PTHR43194:SF2">
    <property type="entry name" value="PEROXISOMAL MEMBRANE PROTEIN LPX1"/>
    <property type="match status" value="1"/>
</dbReference>
<dbReference type="STRING" id="1263082.A0A068RMK3"/>